<sequence length="688" mass="79339">MLLFFLFASGGLAQEKPTIEAKLTTIRPKIDGRIEPIWFLGDSAKNFIQQRPDEGKPATESTTVYLLYDPENLYVAFKCYCRNRKEINRQVIPRDNYGGDRVGLLLATFEDQKTGYYFVVNAGGVQADYTVTDDFRNWDFSWDGIWYSCARLTDFGYCVEIAIPFRSIRYQPNLTEWGINFIRYIAINDEQSYWSSQPRQAVRVSLSGRLIGIKPFVLGANLEIYPVFLSRYEERDKTEIKPDAGLDVSWSLGSAGTFRLTTNPDFAQIEADPSQINLGKYELWYPERRPFFIEDAELFSTPIKTFYSRRIGKPLPNDKVVPIIAGAKFTAKLANMDVGFLDVLCQKVNYEIDGLFYNEPLSYYRVLRLRKNSNLGLHYATKVNEDYTNTTFGIDGAFHQQDLEVKVQTTGAKFSSQKGTKLDWAEYANINYEGKHASAYTQFLNIPKDFDLSGVGFIAYRGWDFNCGFGPNFYNLGLVRSLATNVGFNYSKEFNEPVNTYGGNFYINSNYDNNWGNWLGFHYSRDYEMAVTYHKYSGEFGFWTADAKPLILSGGLWATNKEYNYRRNYFAANGNFYLQLTGRFHPSLKTALNVNNVTEWDTAGKIAAVSWILRPSINYALTRDLQLRIYSELNFDTRVHYFNLLLSWNFKPKSWVYLAFNESHNGAESNFPLIARITVVKIRYLFFF</sequence>
<name>A0A7C6AAG8_UNCW3</name>
<dbReference type="Pfam" id="PF19313">
    <property type="entry name" value="DUF5916"/>
    <property type="match status" value="1"/>
</dbReference>
<reference evidence="2" key="1">
    <citation type="journal article" date="2020" name="mSystems">
        <title>Genome- and Community-Level Interaction Insights into Carbon Utilization and Element Cycling Functions of Hydrothermarchaeota in Hydrothermal Sediment.</title>
        <authorList>
            <person name="Zhou Z."/>
            <person name="Liu Y."/>
            <person name="Xu W."/>
            <person name="Pan J."/>
            <person name="Luo Z.H."/>
            <person name="Li M."/>
        </authorList>
    </citation>
    <scope>NUCLEOTIDE SEQUENCE [LARGE SCALE GENOMIC DNA]</scope>
    <source>
        <strain evidence="2">SpSt-876</strain>
    </source>
</reference>
<dbReference type="SUPFAM" id="SSF49344">
    <property type="entry name" value="CBD9-like"/>
    <property type="match status" value="1"/>
</dbReference>
<accession>A0A7C6AAG8</accession>
<proteinExistence type="predicted"/>
<comment type="caution">
    <text evidence="2">The sequence shown here is derived from an EMBL/GenBank/DDBJ whole genome shotgun (WGS) entry which is preliminary data.</text>
</comment>
<organism evidence="2">
    <name type="scientific">candidate division WOR-3 bacterium</name>
    <dbReference type="NCBI Taxonomy" id="2052148"/>
    <lineage>
        <taxon>Bacteria</taxon>
        <taxon>Bacteria division WOR-3</taxon>
    </lineage>
</organism>
<dbReference type="CDD" id="cd09618">
    <property type="entry name" value="CBM9_like_2"/>
    <property type="match status" value="1"/>
</dbReference>
<evidence type="ECO:0000313" key="2">
    <source>
        <dbReference type="EMBL" id="HHS52504.1"/>
    </source>
</evidence>
<dbReference type="InterPro" id="IPR045670">
    <property type="entry name" value="DUF5916"/>
</dbReference>
<dbReference type="EMBL" id="DTLI01000155">
    <property type="protein sequence ID" value="HHS52504.1"/>
    <property type="molecule type" value="Genomic_DNA"/>
</dbReference>
<evidence type="ECO:0000259" key="1">
    <source>
        <dbReference type="Pfam" id="PF19313"/>
    </source>
</evidence>
<gene>
    <name evidence="2" type="ORF">ENW73_06530</name>
</gene>
<dbReference type="AlphaFoldDB" id="A0A7C6AAG8"/>
<feature type="domain" description="DUF5916" evidence="1">
    <location>
        <begin position="222"/>
        <end position="314"/>
    </location>
</feature>
<protein>
    <recommendedName>
        <fullName evidence="1">DUF5916 domain-containing protein</fullName>
    </recommendedName>
</protein>
<dbReference type="Gene3D" id="2.60.40.1190">
    <property type="match status" value="1"/>
</dbReference>